<evidence type="ECO:0000256" key="1">
    <source>
        <dbReference type="SAM" id="MobiDB-lite"/>
    </source>
</evidence>
<feature type="region of interest" description="Disordered" evidence="1">
    <location>
        <begin position="40"/>
        <end position="73"/>
    </location>
</feature>
<comment type="caution">
    <text evidence="2">The sequence shown here is derived from an EMBL/GenBank/DDBJ whole genome shotgun (WGS) entry which is preliminary data.</text>
</comment>
<protein>
    <submittedName>
        <fullName evidence="2">Uncharacterized protein</fullName>
    </submittedName>
</protein>
<reference evidence="2 3" key="1">
    <citation type="journal article" date="2021" name="BMC Genomics">
        <title>Datura genome reveals duplications of psychoactive alkaloid biosynthetic genes and high mutation rate following tissue culture.</title>
        <authorList>
            <person name="Rajewski A."/>
            <person name="Carter-House D."/>
            <person name="Stajich J."/>
            <person name="Litt A."/>
        </authorList>
    </citation>
    <scope>NUCLEOTIDE SEQUENCE [LARGE SCALE GENOMIC DNA]</scope>
    <source>
        <strain evidence="2">AR-01</strain>
    </source>
</reference>
<feature type="compositionally biased region" description="Basic and acidic residues" evidence="1">
    <location>
        <begin position="44"/>
        <end position="59"/>
    </location>
</feature>
<feature type="compositionally biased region" description="Polar residues" evidence="1">
    <location>
        <begin position="60"/>
        <end position="73"/>
    </location>
</feature>
<evidence type="ECO:0000313" key="3">
    <source>
        <dbReference type="Proteomes" id="UP000823775"/>
    </source>
</evidence>
<evidence type="ECO:0000313" key="2">
    <source>
        <dbReference type="EMBL" id="MCD9559438.1"/>
    </source>
</evidence>
<proteinExistence type="predicted"/>
<dbReference type="EMBL" id="JACEIK010002151">
    <property type="protein sequence ID" value="MCD9559438.1"/>
    <property type="molecule type" value="Genomic_DNA"/>
</dbReference>
<dbReference type="Proteomes" id="UP000823775">
    <property type="component" value="Unassembled WGS sequence"/>
</dbReference>
<name>A0ABS8UKK9_DATST</name>
<sequence length="103" mass="11437">MGEVSEEKMNPTSKIKQDDDIKSHINTLKPGITLVPPEIEQQIDDTKTNTRGSIHERTTSEGPSKALSSFNQQSRDHPAVYACMLSSLLSKDENLVDILKNDV</sequence>
<accession>A0ABS8UKK9</accession>
<keyword evidence="3" id="KW-1185">Reference proteome</keyword>
<gene>
    <name evidence="2" type="ORF">HAX54_017396</name>
</gene>
<feature type="region of interest" description="Disordered" evidence="1">
    <location>
        <begin position="1"/>
        <end position="22"/>
    </location>
</feature>
<organism evidence="2 3">
    <name type="scientific">Datura stramonium</name>
    <name type="common">Jimsonweed</name>
    <name type="synonym">Common thornapple</name>
    <dbReference type="NCBI Taxonomy" id="4076"/>
    <lineage>
        <taxon>Eukaryota</taxon>
        <taxon>Viridiplantae</taxon>
        <taxon>Streptophyta</taxon>
        <taxon>Embryophyta</taxon>
        <taxon>Tracheophyta</taxon>
        <taxon>Spermatophyta</taxon>
        <taxon>Magnoliopsida</taxon>
        <taxon>eudicotyledons</taxon>
        <taxon>Gunneridae</taxon>
        <taxon>Pentapetalae</taxon>
        <taxon>asterids</taxon>
        <taxon>lamiids</taxon>
        <taxon>Solanales</taxon>
        <taxon>Solanaceae</taxon>
        <taxon>Solanoideae</taxon>
        <taxon>Datureae</taxon>
        <taxon>Datura</taxon>
    </lineage>
</organism>